<name>A0AA36BW89_OCTVU</name>
<proteinExistence type="predicted"/>
<evidence type="ECO:0000313" key="1">
    <source>
        <dbReference type="EMBL" id="CAI9741820.1"/>
    </source>
</evidence>
<protein>
    <submittedName>
        <fullName evidence="1">Uncharacterized protein</fullName>
    </submittedName>
</protein>
<keyword evidence="2" id="KW-1185">Reference proteome</keyword>
<reference evidence="1" key="1">
    <citation type="submission" date="2023-08" db="EMBL/GenBank/DDBJ databases">
        <authorList>
            <person name="Alioto T."/>
            <person name="Alioto T."/>
            <person name="Gomez Garrido J."/>
        </authorList>
    </citation>
    <scope>NUCLEOTIDE SEQUENCE</scope>
</reference>
<gene>
    <name evidence="1" type="ORF">OCTVUL_1B021530</name>
</gene>
<accession>A0AA36BW89</accession>
<dbReference type="EMBL" id="OX597840">
    <property type="protein sequence ID" value="CAI9741820.1"/>
    <property type="molecule type" value="Genomic_DNA"/>
</dbReference>
<evidence type="ECO:0000313" key="2">
    <source>
        <dbReference type="Proteomes" id="UP001162480"/>
    </source>
</evidence>
<sequence length="74" mass="8217">MSKLTQLAVHSHARTMGYVHPLGEMVIFAIARTVVTMAPIVNTQLGSIGSLASSNCYQKTFTHFLWAFQDLDVY</sequence>
<organism evidence="1 2">
    <name type="scientific">Octopus vulgaris</name>
    <name type="common">Common octopus</name>
    <dbReference type="NCBI Taxonomy" id="6645"/>
    <lineage>
        <taxon>Eukaryota</taxon>
        <taxon>Metazoa</taxon>
        <taxon>Spiralia</taxon>
        <taxon>Lophotrochozoa</taxon>
        <taxon>Mollusca</taxon>
        <taxon>Cephalopoda</taxon>
        <taxon>Coleoidea</taxon>
        <taxon>Octopodiformes</taxon>
        <taxon>Octopoda</taxon>
        <taxon>Incirrata</taxon>
        <taxon>Octopodidae</taxon>
        <taxon>Octopus</taxon>
    </lineage>
</organism>
<dbReference type="Proteomes" id="UP001162480">
    <property type="component" value="Chromosome 27"/>
</dbReference>
<dbReference type="AlphaFoldDB" id="A0AA36BW89"/>